<feature type="transmembrane region" description="Helical" evidence="2">
    <location>
        <begin position="34"/>
        <end position="59"/>
    </location>
</feature>
<feature type="chain" id="PRO_5038415663" evidence="3">
    <location>
        <begin position="19"/>
        <end position="156"/>
    </location>
</feature>
<keyword evidence="2" id="KW-0812">Transmembrane</keyword>
<evidence type="ECO:0000256" key="1">
    <source>
        <dbReference type="SAM" id="MobiDB-lite"/>
    </source>
</evidence>
<evidence type="ECO:0000256" key="3">
    <source>
        <dbReference type="SAM" id="SignalP"/>
    </source>
</evidence>
<sequence length="156" mass="16649">MLAQPLIAALAIAGSVAAAVFQAADRTDLIPSVQALITASFVYPGLALSMIVNHSIVMARRPRRLTTVEKILVVGQLLIAGLLAVTSLEPGALLLGFLLWPLLIAAAVTACWTMTGTTVRSRRAQRMRRELDDDEARRDLDDHPGTGEIVGVGPRT</sequence>
<proteinExistence type="predicted"/>
<evidence type="ECO:0000256" key="2">
    <source>
        <dbReference type="SAM" id="Phobius"/>
    </source>
</evidence>
<dbReference type="Proteomes" id="UP000585905">
    <property type="component" value="Unassembled WGS sequence"/>
</dbReference>
<gene>
    <name evidence="4" type="ORF">FHX53_000874</name>
</gene>
<protein>
    <submittedName>
        <fullName evidence="4">Peptidoglycan/LPS O-acetylase OafA/YrhL</fullName>
    </submittedName>
</protein>
<name>A0A839E3N6_9MICO</name>
<feature type="transmembrane region" description="Helical" evidence="2">
    <location>
        <begin position="71"/>
        <end position="88"/>
    </location>
</feature>
<keyword evidence="3" id="KW-0732">Signal</keyword>
<keyword evidence="5" id="KW-1185">Reference proteome</keyword>
<dbReference type="RefSeq" id="WP_182490156.1">
    <property type="nucleotide sequence ID" value="NZ_BAAAOV010000001.1"/>
</dbReference>
<keyword evidence="2" id="KW-0472">Membrane</keyword>
<feature type="transmembrane region" description="Helical" evidence="2">
    <location>
        <begin position="94"/>
        <end position="119"/>
    </location>
</feature>
<feature type="signal peptide" evidence="3">
    <location>
        <begin position="1"/>
        <end position="18"/>
    </location>
</feature>
<feature type="compositionally biased region" description="Basic and acidic residues" evidence="1">
    <location>
        <begin position="127"/>
        <end position="145"/>
    </location>
</feature>
<reference evidence="4 5" key="1">
    <citation type="submission" date="2020-07" db="EMBL/GenBank/DDBJ databases">
        <title>Sequencing the genomes of 1000 actinobacteria strains.</title>
        <authorList>
            <person name="Klenk H.-P."/>
        </authorList>
    </citation>
    <scope>NUCLEOTIDE SEQUENCE [LARGE SCALE GENOMIC DNA]</scope>
    <source>
        <strain evidence="4 5">DSM 19663</strain>
    </source>
</reference>
<evidence type="ECO:0000313" key="4">
    <source>
        <dbReference type="EMBL" id="MBA8847289.1"/>
    </source>
</evidence>
<organism evidence="4 5">
    <name type="scientific">Microcella alkalica</name>
    <dbReference type="NCBI Taxonomy" id="355930"/>
    <lineage>
        <taxon>Bacteria</taxon>
        <taxon>Bacillati</taxon>
        <taxon>Actinomycetota</taxon>
        <taxon>Actinomycetes</taxon>
        <taxon>Micrococcales</taxon>
        <taxon>Microbacteriaceae</taxon>
        <taxon>Microcella</taxon>
    </lineage>
</organism>
<keyword evidence="2" id="KW-1133">Transmembrane helix</keyword>
<accession>A0A839E3N6</accession>
<comment type="caution">
    <text evidence="4">The sequence shown here is derived from an EMBL/GenBank/DDBJ whole genome shotgun (WGS) entry which is preliminary data.</text>
</comment>
<dbReference type="AlphaFoldDB" id="A0A839E3N6"/>
<evidence type="ECO:0000313" key="5">
    <source>
        <dbReference type="Proteomes" id="UP000585905"/>
    </source>
</evidence>
<dbReference type="EMBL" id="JACGWX010000002">
    <property type="protein sequence ID" value="MBA8847289.1"/>
    <property type="molecule type" value="Genomic_DNA"/>
</dbReference>
<feature type="region of interest" description="Disordered" evidence="1">
    <location>
        <begin position="123"/>
        <end position="156"/>
    </location>
</feature>